<gene>
    <name evidence="1" type="ORF">AMURIS_01488</name>
</gene>
<keyword evidence="2" id="KW-1185">Reference proteome</keyword>
<reference evidence="1 2" key="1">
    <citation type="submission" date="2018-01" db="EMBL/GenBank/DDBJ databases">
        <authorList>
            <person name="Gaut B.S."/>
            <person name="Morton B.R."/>
            <person name="Clegg M.T."/>
            <person name="Duvall M.R."/>
        </authorList>
    </citation>
    <scope>NUCLEOTIDE SEQUENCE [LARGE SCALE GENOMIC DNA]</scope>
    <source>
        <strain evidence="1">GP69</strain>
    </source>
</reference>
<evidence type="ECO:0000313" key="1">
    <source>
        <dbReference type="EMBL" id="SOY28777.1"/>
    </source>
</evidence>
<sequence>MNLIYRIKPPCPKCPYTLGLVHTATNPCPQCKANGYKTYERFKRERSGNGAVPKNEMK</sequence>
<proteinExistence type="predicted"/>
<dbReference type="RefSeq" id="WP_172455007.1">
    <property type="nucleotide sequence ID" value="NZ_JANJZD010000006.1"/>
</dbReference>
<name>A0A2K4ZE86_9FIRM</name>
<dbReference type="EMBL" id="OFSM01000006">
    <property type="protein sequence ID" value="SOY28777.1"/>
    <property type="molecule type" value="Genomic_DNA"/>
</dbReference>
<evidence type="ECO:0000313" key="2">
    <source>
        <dbReference type="Proteomes" id="UP000236311"/>
    </source>
</evidence>
<dbReference type="AlphaFoldDB" id="A0A2K4ZE86"/>
<accession>A0A2K4ZE86</accession>
<organism evidence="1 2">
    <name type="scientific">Acetatifactor muris</name>
    <dbReference type="NCBI Taxonomy" id="879566"/>
    <lineage>
        <taxon>Bacteria</taxon>
        <taxon>Bacillati</taxon>
        <taxon>Bacillota</taxon>
        <taxon>Clostridia</taxon>
        <taxon>Lachnospirales</taxon>
        <taxon>Lachnospiraceae</taxon>
        <taxon>Acetatifactor</taxon>
    </lineage>
</organism>
<protein>
    <submittedName>
        <fullName evidence="1">Uncharacterized protein</fullName>
    </submittedName>
</protein>
<dbReference type="Proteomes" id="UP000236311">
    <property type="component" value="Unassembled WGS sequence"/>
</dbReference>